<reference evidence="4" key="1">
    <citation type="submission" date="2022-07" db="EMBL/GenBank/DDBJ databases">
        <authorList>
            <person name="Macas J."/>
            <person name="Novak P."/>
            <person name="Neumann P."/>
        </authorList>
    </citation>
    <scope>NUCLEOTIDE SEQUENCE</scope>
</reference>
<dbReference type="Pfam" id="PF03195">
    <property type="entry name" value="LOB"/>
    <property type="match status" value="1"/>
</dbReference>
<gene>
    <name evidence="4" type="ORF">CEPIT_LOCUS11301</name>
</gene>
<comment type="caution">
    <text evidence="4">The sequence shown here is derived from an EMBL/GenBank/DDBJ whole genome shotgun (WGS) entry which is preliminary data.</text>
</comment>
<evidence type="ECO:0000256" key="2">
    <source>
        <dbReference type="SAM" id="MobiDB-lite"/>
    </source>
</evidence>
<keyword evidence="5" id="KW-1185">Reference proteome</keyword>
<dbReference type="Proteomes" id="UP001152523">
    <property type="component" value="Unassembled WGS sequence"/>
</dbReference>
<dbReference type="InterPro" id="IPR004883">
    <property type="entry name" value="LOB"/>
</dbReference>
<dbReference type="PROSITE" id="PS50891">
    <property type="entry name" value="LOB"/>
    <property type="match status" value="1"/>
</dbReference>
<dbReference type="EMBL" id="CAMAPF010000064">
    <property type="protein sequence ID" value="CAH9090503.1"/>
    <property type="molecule type" value="Genomic_DNA"/>
</dbReference>
<feature type="domain" description="LOB" evidence="3">
    <location>
        <begin position="46"/>
        <end position="147"/>
    </location>
</feature>
<protein>
    <recommendedName>
        <fullName evidence="3">LOB domain-containing protein</fullName>
    </recommendedName>
</protein>
<organism evidence="4 5">
    <name type="scientific">Cuscuta epithymum</name>
    <dbReference type="NCBI Taxonomy" id="186058"/>
    <lineage>
        <taxon>Eukaryota</taxon>
        <taxon>Viridiplantae</taxon>
        <taxon>Streptophyta</taxon>
        <taxon>Embryophyta</taxon>
        <taxon>Tracheophyta</taxon>
        <taxon>Spermatophyta</taxon>
        <taxon>Magnoliopsida</taxon>
        <taxon>eudicotyledons</taxon>
        <taxon>Gunneridae</taxon>
        <taxon>Pentapetalae</taxon>
        <taxon>asterids</taxon>
        <taxon>lamiids</taxon>
        <taxon>Solanales</taxon>
        <taxon>Convolvulaceae</taxon>
        <taxon>Cuscuteae</taxon>
        <taxon>Cuscuta</taxon>
        <taxon>Cuscuta subgen. Cuscuta</taxon>
    </lineage>
</organism>
<name>A0AAV0D2D4_9ASTE</name>
<evidence type="ECO:0000313" key="5">
    <source>
        <dbReference type="Proteomes" id="UP001152523"/>
    </source>
</evidence>
<sequence length="305" mass="33907">MNIINNINHTNRNNSNKNNPIINHSNNIIVSSSHSSRTTNNHNGSQACAACKHQRRKCAADCILAPYFPHDRQRQFQNAHKLFGVSNITKIIRHLSPPHKDEAMRTIIFESDVRALDPVGGCYTIIRHLQHQIDQTQAELDLVLAHIAYCRRAAAAAAHANNNNNGISDEDHKPAPVTDGWCEKPSNNMMMNVVYPAHHYHHQPQFLIVQNDEMVDLMNNSVAWGVHVPVDNTPPPSSLTVPTSQISEDSMKPALDLSGYAEIEGLTFDTDGTLGSEEAIVKADQDKPPVLNEDESLSNMLKIMI</sequence>
<dbReference type="PANTHER" id="PTHR31301:SF67">
    <property type="entry name" value="LOB DOMAIN-CONTAINING PROTEIN 22"/>
    <property type="match status" value="1"/>
</dbReference>
<evidence type="ECO:0000313" key="4">
    <source>
        <dbReference type="EMBL" id="CAH9090503.1"/>
    </source>
</evidence>
<feature type="region of interest" description="Disordered" evidence="2">
    <location>
        <begin position="1"/>
        <end position="22"/>
    </location>
</feature>
<accession>A0AAV0D2D4</accession>
<comment type="similarity">
    <text evidence="1">Belongs to the LOB domain-containing protein family.</text>
</comment>
<dbReference type="PANTHER" id="PTHR31301">
    <property type="entry name" value="LOB DOMAIN-CONTAINING PROTEIN 4-RELATED"/>
    <property type="match status" value="1"/>
</dbReference>
<evidence type="ECO:0000256" key="1">
    <source>
        <dbReference type="ARBA" id="ARBA00005474"/>
    </source>
</evidence>
<proteinExistence type="inferred from homology"/>
<evidence type="ECO:0000259" key="3">
    <source>
        <dbReference type="PROSITE" id="PS50891"/>
    </source>
</evidence>
<dbReference type="AlphaFoldDB" id="A0AAV0D2D4"/>